<protein>
    <submittedName>
        <fullName evidence="3">Glycosyltransferase involved in cell wall bisynthesis</fullName>
    </submittedName>
</protein>
<keyword evidence="4" id="KW-1185">Reference proteome</keyword>
<dbReference type="GO" id="GO:0016758">
    <property type="term" value="F:hexosyltransferase activity"/>
    <property type="evidence" value="ECO:0007669"/>
    <property type="project" value="UniProtKB-ARBA"/>
</dbReference>
<feature type="domain" description="Glycosyltransferase 2-like" evidence="2">
    <location>
        <begin position="10"/>
        <end position="135"/>
    </location>
</feature>
<dbReference type="InterPro" id="IPR029044">
    <property type="entry name" value="Nucleotide-diphossugar_trans"/>
</dbReference>
<keyword evidence="1" id="KW-0472">Membrane</keyword>
<dbReference type="AlphaFoldDB" id="A0A1H2WZK6"/>
<evidence type="ECO:0000256" key="1">
    <source>
        <dbReference type="SAM" id="Phobius"/>
    </source>
</evidence>
<dbReference type="SUPFAM" id="SSF53448">
    <property type="entry name" value="Nucleotide-diphospho-sugar transferases"/>
    <property type="match status" value="1"/>
</dbReference>
<name>A0A1H2WZK6_9FLAO</name>
<dbReference type="EMBL" id="FNNJ01000002">
    <property type="protein sequence ID" value="SDW85991.1"/>
    <property type="molecule type" value="Genomic_DNA"/>
</dbReference>
<dbReference type="PANTHER" id="PTHR22916:SF3">
    <property type="entry name" value="UDP-GLCNAC:BETAGAL BETA-1,3-N-ACETYLGLUCOSAMINYLTRANSFERASE-LIKE PROTEIN 1"/>
    <property type="match status" value="1"/>
</dbReference>
<gene>
    <name evidence="3" type="ORF">SAMN05444411_102327</name>
</gene>
<evidence type="ECO:0000313" key="4">
    <source>
        <dbReference type="Proteomes" id="UP000199595"/>
    </source>
</evidence>
<keyword evidence="1" id="KW-0812">Transmembrane</keyword>
<sequence>MIFMEQPLVSIIIPSYNRVHLISETLDSVISQIYTNWECIVVDDGSTDNTEALLKEYTAKDNRIQFYIRPSDRPKGANACRNYGFELSKGKYVNWLDSDDIFDNHHLNFHILEHLEKSNVDMSISKSGLFNKKIGDLNGYWANINPEVNDIDEMISGKISWSTLSVMWKRKSLPNRPFVECLQCAQEWTFNLSMLINKLNYEIIDNKTVYVRRHEQRVGKSQNPEKFFSEVKSRVIIFDKLISEGILTNENEYFLIKKIFQGVKKTVRSKEKKIVLKEMRILFSLFMISNFKFEILRILFVGIPIYLFIGRGESIFKI</sequence>
<dbReference type="OrthoDB" id="597270at2"/>
<accession>A0A1H2WZK6</accession>
<dbReference type="PANTHER" id="PTHR22916">
    <property type="entry name" value="GLYCOSYLTRANSFERASE"/>
    <property type="match status" value="1"/>
</dbReference>
<dbReference type="Proteomes" id="UP000199595">
    <property type="component" value="Unassembled WGS sequence"/>
</dbReference>
<dbReference type="CDD" id="cd00761">
    <property type="entry name" value="Glyco_tranf_GTA_type"/>
    <property type="match status" value="1"/>
</dbReference>
<proteinExistence type="predicted"/>
<evidence type="ECO:0000259" key="2">
    <source>
        <dbReference type="Pfam" id="PF00535"/>
    </source>
</evidence>
<dbReference type="STRING" id="762486.SAMN05444411_102327"/>
<feature type="transmembrane region" description="Helical" evidence="1">
    <location>
        <begin position="281"/>
        <end position="309"/>
    </location>
</feature>
<dbReference type="InterPro" id="IPR001173">
    <property type="entry name" value="Glyco_trans_2-like"/>
</dbReference>
<dbReference type="Gene3D" id="3.90.550.10">
    <property type="entry name" value="Spore Coat Polysaccharide Biosynthesis Protein SpsA, Chain A"/>
    <property type="match status" value="1"/>
</dbReference>
<keyword evidence="3" id="KW-0808">Transferase</keyword>
<organism evidence="3 4">
    <name type="scientific">Lutibacter oricola</name>
    <dbReference type="NCBI Taxonomy" id="762486"/>
    <lineage>
        <taxon>Bacteria</taxon>
        <taxon>Pseudomonadati</taxon>
        <taxon>Bacteroidota</taxon>
        <taxon>Flavobacteriia</taxon>
        <taxon>Flavobacteriales</taxon>
        <taxon>Flavobacteriaceae</taxon>
        <taxon>Lutibacter</taxon>
    </lineage>
</organism>
<reference evidence="3 4" key="1">
    <citation type="submission" date="2016-10" db="EMBL/GenBank/DDBJ databases">
        <authorList>
            <person name="de Groot N.N."/>
        </authorList>
    </citation>
    <scope>NUCLEOTIDE SEQUENCE [LARGE SCALE GENOMIC DNA]</scope>
    <source>
        <strain evidence="3 4">DSM 24956</strain>
    </source>
</reference>
<keyword evidence="1" id="KW-1133">Transmembrane helix</keyword>
<dbReference type="Pfam" id="PF00535">
    <property type="entry name" value="Glycos_transf_2"/>
    <property type="match status" value="1"/>
</dbReference>
<evidence type="ECO:0000313" key="3">
    <source>
        <dbReference type="EMBL" id="SDW85991.1"/>
    </source>
</evidence>